<proteinExistence type="inferred from homology"/>
<dbReference type="CDD" id="cd01517">
    <property type="entry name" value="PAP_phosphatase"/>
    <property type="match status" value="1"/>
</dbReference>
<accession>A0ABQ0M5U7</accession>
<dbReference type="PANTHER" id="PTHR43200">
    <property type="entry name" value="PHOSPHATASE"/>
    <property type="match status" value="1"/>
</dbReference>
<evidence type="ECO:0000313" key="10">
    <source>
        <dbReference type="EMBL" id="GAT58617.1"/>
    </source>
</evidence>
<dbReference type="Gene3D" id="3.30.540.10">
    <property type="entry name" value="Fructose-1,6-Bisphosphatase, subunit A, domain 1"/>
    <property type="match status" value="1"/>
</dbReference>
<evidence type="ECO:0000256" key="6">
    <source>
        <dbReference type="ARBA" id="ARBA00022842"/>
    </source>
</evidence>
<dbReference type="EC" id="3.1.3.7" evidence="3"/>
<dbReference type="PANTHER" id="PTHR43200:SF6">
    <property type="entry name" value="3'(2'),5'-BISPHOSPHATE NUCLEOTIDASE"/>
    <property type="match status" value="1"/>
</dbReference>
<sequence length="359" mass="38139">MLLRFASMAQSFAQERRLALSAVRRACALTDSVFNKLVKNETLTKGDKSPVTVGDYAAQALISSMLARGFPDDPIVGEEDAKDLRVDEGRALRERIVELANEAIVAPLVEGDDGAWGIGPGQAKTTEELLDAIDRGNHEGGRTGRMWTIDPIDGTKGFLRGEQYAVCVSLLVDAQVQLGIIGCPNLPLNMSNPEGPRGSIFVAVRGQGCYQLPITGPQTETRVTMPAFTPSTLNTLESVEAAHSSHSTTETISNVLGITKPPLRMDSQAKYGCLARGDGGLYLRMPTGVGYREKIWDHAPGSLLVEEAGGIVTDSRGQPLDFGLGRTLGENFGVIAAGKEVHSAVLAAVQQAAGTKAKV</sequence>
<evidence type="ECO:0000256" key="8">
    <source>
        <dbReference type="ARBA" id="ARBA00044479"/>
    </source>
</evidence>
<keyword evidence="5" id="KW-0378">Hydrolase</keyword>
<evidence type="ECO:0000256" key="5">
    <source>
        <dbReference type="ARBA" id="ARBA00022801"/>
    </source>
</evidence>
<dbReference type="Pfam" id="PF00459">
    <property type="entry name" value="Inositol_P"/>
    <property type="match status" value="1"/>
</dbReference>
<evidence type="ECO:0000313" key="11">
    <source>
        <dbReference type="Proteomes" id="UP000815677"/>
    </source>
</evidence>
<comment type="cofactor">
    <cofactor evidence="1">
        <name>Mg(2+)</name>
        <dbReference type="ChEBI" id="CHEBI:18420"/>
    </cofactor>
</comment>
<keyword evidence="11" id="KW-1185">Reference proteome</keyword>
<dbReference type="InterPro" id="IPR051090">
    <property type="entry name" value="Inositol_monoP_superfamily"/>
</dbReference>
<dbReference type="Gene3D" id="3.40.190.80">
    <property type="match status" value="1"/>
</dbReference>
<dbReference type="PROSITE" id="PS00629">
    <property type="entry name" value="IMP_1"/>
    <property type="match status" value="1"/>
</dbReference>
<dbReference type="InterPro" id="IPR006239">
    <property type="entry name" value="DPNP"/>
</dbReference>
<keyword evidence="4" id="KW-0479">Metal-binding</keyword>
<evidence type="ECO:0000256" key="1">
    <source>
        <dbReference type="ARBA" id="ARBA00001946"/>
    </source>
</evidence>
<protein>
    <recommendedName>
        <fullName evidence="3">3'(2'),5'-bisphosphate nucleotidase</fullName>
        <ecNumber evidence="3">3.1.3.7</ecNumber>
    </recommendedName>
</protein>
<dbReference type="Proteomes" id="UP000815677">
    <property type="component" value="Unassembled WGS sequence"/>
</dbReference>
<dbReference type="EMBL" id="DF849757">
    <property type="protein sequence ID" value="GAT58617.1"/>
    <property type="molecule type" value="Genomic_DNA"/>
</dbReference>
<dbReference type="SUPFAM" id="SSF56655">
    <property type="entry name" value="Carbohydrate phosphatase"/>
    <property type="match status" value="1"/>
</dbReference>
<name>A0ABQ0M5U7_MYCCL</name>
<dbReference type="NCBIfam" id="TIGR01330">
    <property type="entry name" value="bisphos_HAL2"/>
    <property type="match status" value="1"/>
</dbReference>
<dbReference type="InterPro" id="IPR020583">
    <property type="entry name" value="Inositol_monoP_metal-BS"/>
</dbReference>
<evidence type="ECO:0000256" key="3">
    <source>
        <dbReference type="ARBA" id="ARBA00012633"/>
    </source>
</evidence>
<evidence type="ECO:0000256" key="2">
    <source>
        <dbReference type="ARBA" id="ARBA00009759"/>
    </source>
</evidence>
<keyword evidence="6" id="KW-0460">Magnesium</keyword>
<organism evidence="10 11">
    <name type="scientific">Mycena chlorophos</name>
    <name type="common">Agaric fungus</name>
    <name type="synonym">Agaricus chlorophos</name>
    <dbReference type="NCBI Taxonomy" id="658473"/>
    <lineage>
        <taxon>Eukaryota</taxon>
        <taxon>Fungi</taxon>
        <taxon>Dikarya</taxon>
        <taxon>Basidiomycota</taxon>
        <taxon>Agaricomycotina</taxon>
        <taxon>Agaricomycetes</taxon>
        <taxon>Agaricomycetidae</taxon>
        <taxon>Agaricales</taxon>
        <taxon>Marasmiineae</taxon>
        <taxon>Mycenaceae</taxon>
        <taxon>Mycena</taxon>
    </lineage>
</organism>
<evidence type="ECO:0000256" key="9">
    <source>
        <dbReference type="ARBA" id="ARBA00044484"/>
    </source>
</evidence>
<gene>
    <name evidence="10" type="ORF">MCHLO_15028</name>
</gene>
<comment type="similarity">
    <text evidence="2">Belongs to the inositol monophosphatase superfamily.</text>
</comment>
<evidence type="ECO:0000256" key="4">
    <source>
        <dbReference type="ARBA" id="ARBA00022723"/>
    </source>
</evidence>
<comment type="catalytic activity">
    <reaction evidence="7">
        <text>adenosine 2',5'-bisphosphate + H2O = AMP + phosphate</text>
        <dbReference type="Rhea" id="RHEA:77643"/>
        <dbReference type="ChEBI" id="CHEBI:15377"/>
        <dbReference type="ChEBI" id="CHEBI:43474"/>
        <dbReference type="ChEBI" id="CHEBI:194156"/>
        <dbReference type="ChEBI" id="CHEBI:456215"/>
        <dbReference type="EC" id="3.1.3.7"/>
    </reaction>
    <physiologicalReaction direction="left-to-right" evidence="7">
        <dbReference type="Rhea" id="RHEA:77644"/>
    </physiologicalReaction>
</comment>
<dbReference type="PRINTS" id="PR00377">
    <property type="entry name" value="IMPHPHTASES"/>
</dbReference>
<reference evidence="10" key="1">
    <citation type="submission" date="2014-09" db="EMBL/GenBank/DDBJ databases">
        <title>Genome sequence of the luminous mushroom Mycena chlorophos for searching fungal bioluminescence genes.</title>
        <authorList>
            <person name="Tanaka Y."/>
            <person name="Kasuga D."/>
            <person name="Oba Y."/>
            <person name="Hase S."/>
            <person name="Sato K."/>
            <person name="Oba Y."/>
            <person name="Sakakibara Y."/>
        </authorList>
    </citation>
    <scope>NUCLEOTIDE SEQUENCE</scope>
</reference>
<comment type="catalytic activity">
    <reaction evidence="8">
        <text>adenosine 3',5'-bisphosphate + H2O = AMP + phosphate</text>
        <dbReference type="Rhea" id="RHEA:10040"/>
        <dbReference type="ChEBI" id="CHEBI:15377"/>
        <dbReference type="ChEBI" id="CHEBI:43474"/>
        <dbReference type="ChEBI" id="CHEBI:58343"/>
        <dbReference type="ChEBI" id="CHEBI:456215"/>
        <dbReference type="EC" id="3.1.3.7"/>
    </reaction>
    <physiologicalReaction direction="left-to-right" evidence="8">
        <dbReference type="Rhea" id="RHEA:10041"/>
    </physiologicalReaction>
</comment>
<dbReference type="InterPro" id="IPR000760">
    <property type="entry name" value="Inositol_monophosphatase-like"/>
</dbReference>
<evidence type="ECO:0000256" key="7">
    <source>
        <dbReference type="ARBA" id="ARBA00044466"/>
    </source>
</evidence>
<comment type="catalytic activity">
    <reaction evidence="9">
        <text>3'-phosphoadenylyl sulfate + H2O = adenosine 5'-phosphosulfate + phosphate</text>
        <dbReference type="Rhea" id="RHEA:77639"/>
        <dbReference type="ChEBI" id="CHEBI:15377"/>
        <dbReference type="ChEBI" id="CHEBI:43474"/>
        <dbReference type="ChEBI" id="CHEBI:58243"/>
        <dbReference type="ChEBI" id="CHEBI:58339"/>
        <dbReference type="EC" id="3.1.3.7"/>
    </reaction>
    <physiologicalReaction direction="left-to-right" evidence="9">
        <dbReference type="Rhea" id="RHEA:77640"/>
    </physiologicalReaction>
</comment>